<dbReference type="InterPro" id="IPR052030">
    <property type="entry name" value="Peptidase_M20/M20A_hydrolases"/>
</dbReference>
<dbReference type="PANTHER" id="PTHR30575:SF0">
    <property type="entry name" value="XAA-ARG DIPEPTIDASE"/>
    <property type="match status" value="1"/>
</dbReference>
<dbReference type="InterPro" id="IPR017144">
    <property type="entry name" value="Xaa-Arg_dipeptidase"/>
</dbReference>
<comment type="similarity">
    <text evidence="1">Belongs to the peptidase M20A family.</text>
</comment>
<dbReference type="SUPFAM" id="SSF55031">
    <property type="entry name" value="Bacterial exopeptidase dimerisation domain"/>
    <property type="match status" value="1"/>
</dbReference>
<dbReference type="Gene3D" id="3.30.70.360">
    <property type="match status" value="1"/>
</dbReference>
<organism evidence="3 4">
    <name type="scientific">Alkalihalophilus pseudofirmus (strain ATCC BAA-2126 / JCM 17055 / OF4)</name>
    <name type="common">Bacillus pseudofirmus</name>
    <dbReference type="NCBI Taxonomy" id="398511"/>
    <lineage>
        <taxon>Bacteria</taxon>
        <taxon>Bacillati</taxon>
        <taxon>Bacillota</taxon>
        <taxon>Bacilli</taxon>
        <taxon>Bacillales</taxon>
        <taxon>Bacillaceae</taxon>
        <taxon>Alkalihalophilus</taxon>
    </lineage>
</organism>
<evidence type="ECO:0000313" key="3">
    <source>
        <dbReference type="EMBL" id="ADC49847.1"/>
    </source>
</evidence>
<evidence type="ECO:0000259" key="2">
    <source>
        <dbReference type="Pfam" id="PF07687"/>
    </source>
</evidence>
<accession>D3FRT7</accession>
<dbReference type="Gene3D" id="3.40.630.10">
    <property type="entry name" value="Zn peptidases"/>
    <property type="match status" value="1"/>
</dbReference>
<dbReference type="AlphaFoldDB" id="D3FRT7"/>
<dbReference type="SUPFAM" id="SSF53187">
    <property type="entry name" value="Zn-dependent exopeptidases"/>
    <property type="match status" value="1"/>
</dbReference>
<keyword evidence="4" id="KW-1185">Reference proteome</keyword>
<dbReference type="InterPro" id="IPR011650">
    <property type="entry name" value="Peptidase_M20_dimer"/>
</dbReference>
<name>D3FRT7_ALKPO</name>
<dbReference type="GO" id="GO:0071713">
    <property type="term" value="F:para-aminobenzoyl-glutamate hydrolase activity"/>
    <property type="evidence" value="ECO:0007669"/>
    <property type="project" value="TreeGrafter"/>
</dbReference>
<feature type="domain" description="Peptidase M20 dimerisation" evidence="2">
    <location>
        <begin position="175"/>
        <end position="267"/>
    </location>
</feature>
<dbReference type="HOGENOM" id="CLU_031812_1_0_9"/>
<reference evidence="3 4" key="1">
    <citation type="journal article" date="2011" name="Environ. Microbiol.">
        <title>Genome of alkaliphilic Bacillus pseudofirmus OF4 reveals adaptations that support the ability to grow in an external pH range from 7.5 to 11.4.</title>
        <authorList>
            <person name="Janto B."/>
            <person name="Ahmed A."/>
            <person name="Ito M."/>
            <person name="Liu J."/>
            <person name="Hicks D.B."/>
            <person name="Pagni S."/>
            <person name="Fackelmayer O.J."/>
            <person name="Smith T.A."/>
            <person name="Earl J."/>
            <person name="Elbourne L.D."/>
            <person name="Hassan K."/>
            <person name="Paulsen I.T."/>
            <person name="Kolsto A.B."/>
            <person name="Tourasse N.J."/>
            <person name="Ehrlich G.D."/>
            <person name="Boissy R."/>
            <person name="Ivey D.M."/>
            <person name="Li G."/>
            <person name="Xue Y."/>
            <person name="Ma Y."/>
            <person name="Hu F.Z."/>
            <person name="Krulwich T.A."/>
        </authorList>
    </citation>
    <scope>NUCLEOTIDE SEQUENCE [LARGE SCALE GENOMIC DNA]</scope>
    <source>
        <strain evidence="4">ATCC BAA-2126 / JCM 17055 / OF4</strain>
    </source>
</reference>
<protein>
    <recommendedName>
        <fullName evidence="1">Peptidase M20 domain-containing protein 2</fullName>
    </recommendedName>
</protein>
<dbReference type="RefSeq" id="WP_012957213.1">
    <property type="nucleotide sequence ID" value="NC_013791.2"/>
</dbReference>
<dbReference type="FunFam" id="3.30.70.360:FF:000004">
    <property type="entry name" value="Peptidase M20 domain-containing protein 2"/>
    <property type="match status" value="1"/>
</dbReference>
<sequence>MNKDTLNKDTLFEIVEKHKDNWTQISRYIWENPELGNEEFKAMEVLTEELRTHGFEVKTNIADLETAFIAKFRSEKPGPTLGYFAEYDALPEIGHACGHNLIGMMGTGAAIALKEAVAEFGGEVIVFGTPAEETNGAKVIFADKGLLNDLDAALMVHPSGVHERSGSSMAMEAVQFDFYGKPAHAAASPDQGVNALEGVIQTFNLINSLRQHLPDDVRIHGIITNGGDVVNVVPARAQAQFYVRANEKQVLEETSAKVKSCVEAAALATGCEFKISNHELSYDNLTTNETLSELYCENLIALGVAPEEILKDQDHGSLDMGNVSQVAPSIHPYIKMENCPYSAHTEGFRDATGDSRGFEAMILGIKTLAATGYDLLTNPAYVKEIKEEFDRTVAREDR</sequence>
<dbReference type="Pfam" id="PF01546">
    <property type="entry name" value="Peptidase_M20"/>
    <property type="match status" value="1"/>
</dbReference>
<dbReference type="NCBIfam" id="TIGR01891">
    <property type="entry name" value="amidohydrolases"/>
    <property type="match status" value="1"/>
</dbReference>
<dbReference type="InterPro" id="IPR002933">
    <property type="entry name" value="Peptidase_M20"/>
</dbReference>
<dbReference type="PIRSF" id="PIRSF037226">
    <property type="entry name" value="Amidohydrolase_ACY1L2_prd"/>
    <property type="match status" value="1"/>
</dbReference>
<dbReference type="KEGG" id="bpf:BpOF4_08955"/>
<dbReference type="EMBL" id="CP001878">
    <property type="protein sequence ID" value="ADC49847.1"/>
    <property type="molecule type" value="Genomic_DNA"/>
</dbReference>
<dbReference type="GO" id="GO:0016805">
    <property type="term" value="F:dipeptidase activity"/>
    <property type="evidence" value="ECO:0007669"/>
    <property type="project" value="InterPro"/>
</dbReference>
<evidence type="ECO:0000256" key="1">
    <source>
        <dbReference type="PIRNR" id="PIRNR037226"/>
    </source>
</evidence>
<dbReference type="InterPro" id="IPR036264">
    <property type="entry name" value="Bact_exopeptidase_dim_dom"/>
</dbReference>
<dbReference type="Pfam" id="PF07687">
    <property type="entry name" value="M20_dimer"/>
    <property type="match status" value="1"/>
</dbReference>
<dbReference type="CDD" id="cd05672">
    <property type="entry name" value="M20_ACY1L2-like"/>
    <property type="match status" value="1"/>
</dbReference>
<dbReference type="eggNOG" id="COG1473">
    <property type="taxonomic scope" value="Bacteria"/>
</dbReference>
<dbReference type="STRING" id="398511.BpOF4_08955"/>
<proteinExistence type="inferred from homology"/>
<dbReference type="GO" id="GO:0005737">
    <property type="term" value="C:cytoplasm"/>
    <property type="evidence" value="ECO:0007669"/>
    <property type="project" value="TreeGrafter"/>
</dbReference>
<dbReference type="InterPro" id="IPR017439">
    <property type="entry name" value="Amidohydrolase"/>
</dbReference>
<dbReference type="PANTHER" id="PTHR30575">
    <property type="entry name" value="PEPTIDASE M20"/>
    <property type="match status" value="1"/>
</dbReference>
<dbReference type="Proteomes" id="UP000001544">
    <property type="component" value="Chromosome"/>
</dbReference>
<evidence type="ECO:0000313" key="4">
    <source>
        <dbReference type="Proteomes" id="UP000001544"/>
    </source>
</evidence>
<gene>
    <name evidence="3" type="ordered locus">BpOF4_08955</name>
</gene>
<dbReference type="GO" id="GO:0046657">
    <property type="term" value="P:folic acid catabolic process"/>
    <property type="evidence" value="ECO:0007669"/>
    <property type="project" value="TreeGrafter"/>
</dbReference>